<keyword evidence="5" id="KW-0408">Iron</keyword>
<dbReference type="InterPro" id="IPR039661">
    <property type="entry name" value="ELP3"/>
</dbReference>
<evidence type="ECO:0000313" key="9">
    <source>
        <dbReference type="Proteomes" id="UP001158045"/>
    </source>
</evidence>
<comment type="caution">
    <text evidence="8">The sequence shown here is derived from an EMBL/GenBank/DDBJ whole genome shotgun (WGS) entry which is preliminary data.</text>
</comment>
<dbReference type="SMART" id="SM00729">
    <property type="entry name" value="Elp3"/>
    <property type="match status" value="1"/>
</dbReference>
<keyword evidence="2" id="KW-0004">4Fe-4S</keyword>
<dbReference type="Pfam" id="PF16199">
    <property type="entry name" value="Radical_SAM_C"/>
    <property type="match status" value="1"/>
</dbReference>
<accession>A0ABT6NB22</accession>
<gene>
    <name evidence="8" type="ORF">QE109_05630</name>
</gene>
<keyword evidence="6" id="KW-0411">Iron-sulfur</keyword>
<keyword evidence="3" id="KW-0949">S-adenosyl-L-methionine</keyword>
<evidence type="ECO:0000256" key="3">
    <source>
        <dbReference type="ARBA" id="ARBA00022691"/>
    </source>
</evidence>
<dbReference type="Proteomes" id="UP001158045">
    <property type="component" value="Unassembled WGS sequence"/>
</dbReference>
<name>A0ABT6NB22_9FIRM</name>
<protein>
    <submittedName>
        <fullName evidence="8">TIGR01212 family radical SAM protein</fullName>
    </submittedName>
</protein>
<sequence>MIQRYNSLSDYMKKTYGKKMVKLSLDGGFSCPNRDGTLSSSGCVFCSEEGSGDFSGLIVNGEKCKNIDLAMQVESQKKLLSSKWNDCGYIGYFQSYTNTYKPLEDLENLYGEALNCEGVEGLVIATRPDCVNDKHIELFKRFNVLWVEIGLQTIHDDRAGWLNRHYDMIAFEKTFQLLKNAGIPVVVHLIAGLPNETKMDFLKSIDYITAIKPFGIKLHMLHIVKNTPLAKIYSERPFELLDEEEYIEWICEAISKLHPKIVIHRLTGDGKKEDVLAPSWIFNKRHVLNHINKRLNTMEIMQGDQVKTMVVD</sequence>
<evidence type="ECO:0000259" key="7">
    <source>
        <dbReference type="PROSITE" id="PS51918"/>
    </source>
</evidence>
<dbReference type="RefSeq" id="WP_281093436.1">
    <property type="nucleotide sequence ID" value="NZ_JARYZI010000003.1"/>
</dbReference>
<dbReference type="SFLD" id="SFLDS00029">
    <property type="entry name" value="Radical_SAM"/>
    <property type="match status" value="2"/>
</dbReference>
<evidence type="ECO:0000256" key="6">
    <source>
        <dbReference type="ARBA" id="ARBA00023014"/>
    </source>
</evidence>
<dbReference type="PROSITE" id="PS51918">
    <property type="entry name" value="RADICAL_SAM"/>
    <property type="match status" value="1"/>
</dbReference>
<dbReference type="SUPFAM" id="SSF102114">
    <property type="entry name" value="Radical SAM enzymes"/>
    <property type="match status" value="1"/>
</dbReference>
<dbReference type="Pfam" id="PF04055">
    <property type="entry name" value="Radical_SAM"/>
    <property type="match status" value="1"/>
</dbReference>
<evidence type="ECO:0000256" key="5">
    <source>
        <dbReference type="ARBA" id="ARBA00023004"/>
    </source>
</evidence>
<dbReference type="InterPro" id="IPR006638">
    <property type="entry name" value="Elp3/MiaA/NifB-like_rSAM"/>
</dbReference>
<dbReference type="SFLD" id="SFLDG01091">
    <property type="entry name" value="uncharacterized_CHP01210-like"/>
    <property type="match status" value="1"/>
</dbReference>
<evidence type="ECO:0000256" key="1">
    <source>
        <dbReference type="ARBA" id="ARBA00001966"/>
    </source>
</evidence>
<dbReference type="PANTHER" id="PTHR11135">
    <property type="entry name" value="HISTONE ACETYLTRANSFERASE-RELATED"/>
    <property type="match status" value="1"/>
</dbReference>
<dbReference type="EMBL" id="JARYZI010000003">
    <property type="protein sequence ID" value="MDH8677616.1"/>
    <property type="molecule type" value="Genomic_DNA"/>
</dbReference>
<dbReference type="InterPro" id="IPR023404">
    <property type="entry name" value="rSAM_horseshoe"/>
</dbReference>
<evidence type="ECO:0000313" key="8">
    <source>
        <dbReference type="EMBL" id="MDH8677616.1"/>
    </source>
</evidence>
<keyword evidence="4" id="KW-0479">Metal-binding</keyword>
<dbReference type="InterPro" id="IPR005911">
    <property type="entry name" value="YhcC-like"/>
</dbReference>
<feature type="domain" description="Radical SAM core" evidence="7">
    <location>
        <begin position="15"/>
        <end position="260"/>
    </location>
</feature>
<dbReference type="InterPro" id="IPR032432">
    <property type="entry name" value="Radical_SAM_C"/>
</dbReference>
<reference evidence="8 9" key="1">
    <citation type="submission" date="2023-04" db="EMBL/GenBank/DDBJ databases">
        <title>Fusibacter bizertensis strain WBS, isolated from littoral bottom sediments of the Arctic seas - biochemical and genomic analysis.</title>
        <authorList>
            <person name="Brioukhanov A.L."/>
        </authorList>
    </citation>
    <scope>NUCLEOTIDE SEQUENCE [LARGE SCALE GENOMIC DNA]</scope>
    <source>
        <strain evidence="8 9">WBS</strain>
    </source>
</reference>
<dbReference type="PANTHER" id="PTHR11135:SF1">
    <property type="entry name" value="PROTEIN YHCC"/>
    <property type="match status" value="1"/>
</dbReference>
<dbReference type="Gene3D" id="3.80.30.20">
    <property type="entry name" value="tm_1862 like domain"/>
    <property type="match status" value="1"/>
</dbReference>
<dbReference type="NCBIfam" id="TIGR01212">
    <property type="entry name" value="TIGR01212 family radical SAM protein"/>
    <property type="match status" value="1"/>
</dbReference>
<dbReference type="InterPro" id="IPR058240">
    <property type="entry name" value="rSAM_sf"/>
</dbReference>
<evidence type="ECO:0000256" key="4">
    <source>
        <dbReference type="ARBA" id="ARBA00022723"/>
    </source>
</evidence>
<proteinExistence type="predicted"/>
<keyword evidence="9" id="KW-1185">Reference proteome</keyword>
<evidence type="ECO:0000256" key="2">
    <source>
        <dbReference type="ARBA" id="ARBA00022485"/>
    </source>
</evidence>
<dbReference type="SFLD" id="SFLDG01086">
    <property type="entry name" value="elongater_protein-like"/>
    <property type="match status" value="1"/>
</dbReference>
<comment type="cofactor">
    <cofactor evidence="1">
        <name>[4Fe-4S] cluster</name>
        <dbReference type="ChEBI" id="CHEBI:49883"/>
    </cofactor>
</comment>
<organism evidence="8 9">
    <name type="scientific">Fusibacter bizertensis</name>
    <dbReference type="NCBI Taxonomy" id="1488331"/>
    <lineage>
        <taxon>Bacteria</taxon>
        <taxon>Bacillati</taxon>
        <taxon>Bacillota</taxon>
        <taxon>Clostridia</taxon>
        <taxon>Eubacteriales</taxon>
        <taxon>Eubacteriales Family XII. Incertae Sedis</taxon>
        <taxon>Fusibacter</taxon>
    </lineage>
</organism>
<dbReference type="InterPro" id="IPR007197">
    <property type="entry name" value="rSAM"/>
</dbReference>